<dbReference type="Gene3D" id="1.10.1420.10">
    <property type="match status" value="1"/>
</dbReference>
<dbReference type="GO" id="GO:0005524">
    <property type="term" value="F:ATP binding"/>
    <property type="evidence" value="ECO:0007669"/>
    <property type="project" value="InterPro"/>
</dbReference>
<dbReference type="GO" id="GO:0140664">
    <property type="term" value="F:ATP-dependent DNA damage sensor activity"/>
    <property type="evidence" value="ECO:0007669"/>
    <property type="project" value="InterPro"/>
</dbReference>
<dbReference type="GO" id="GO:0005634">
    <property type="term" value="C:nucleus"/>
    <property type="evidence" value="ECO:0007669"/>
    <property type="project" value="TreeGrafter"/>
</dbReference>
<dbReference type="PANTHER" id="PTHR11361">
    <property type="entry name" value="DNA MISMATCH REPAIR PROTEIN MUTS FAMILY MEMBER"/>
    <property type="match status" value="1"/>
</dbReference>
<feature type="non-terminal residue" evidence="3">
    <location>
        <position position="166"/>
    </location>
</feature>
<comment type="caution">
    <text evidence="3">The sequence shown here is derived from an EMBL/GenBank/DDBJ whole genome shotgun (WGS) entry which is preliminary data.</text>
</comment>
<proteinExistence type="inferred from homology"/>
<feature type="non-terminal residue" evidence="3">
    <location>
        <position position="1"/>
    </location>
</feature>
<evidence type="ECO:0000256" key="1">
    <source>
        <dbReference type="ARBA" id="ARBA00006271"/>
    </source>
</evidence>
<protein>
    <recommendedName>
        <fullName evidence="2">DNA mismatch repair protein MutS core domain-containing protein</fullName>
    </recommendedName>
</protein>
<dbReference type="GO" id="GO:0030983">
    <property type="term" value="F:mismatched DNA binding"/>
    <property type="evidence" value="ECO:0007669"/>
    <property type="project" value="InterPro"/>
</dbReference>
<dbReference type="EMBL" id="BNCO01000070">
    <property type="protein sequence ID" value="GIL64825.1"/>
    <property type="molecule type" value="Genomic_DNA"/>
</dbReference>
<evidence type="ECO:0000259" key="2">
    <source>
        <dbReference type="Pfam" id="PF05192"/>
    </source>
</evidence>
<dbReference type="SUPFAM" id="SSF48334">
    <property type="entry name" value="DNA repair protein MutS, domain III"/>
    <property type="match status" value="1"/>
</dbReference>
<dbReference type="Pfam" id="PF05192">
    <property type="entry name" value="MutS_III"/>
    <property type="match status" value="1"/>
</dbReference>
<reference evidence="3" key="1">
    <citation type="journal article" date="2021" name="Proc. Natl. Acad. Sci. U.S.A.">
        <title>Three genomes in the algal genus Volvox reveal the fate of a haploid sex-determining region after a transition to homothallism.</title>
        <authorList>
            <person name="Yamamoto K."/>
            <person name="Hamaji T."/>
            <person name="Kawai-Toyooka H."/>
            <person name="Matsuzaki R."/>
            <person name="Takahashi F."/>
            <person name="Nishimura Y."/>
            <person name="Kawachi M."/>
            <person name="Noguchi H."/>
            <person name="Minakuchi Y."/>
            <person name="Umen J.G."/>
            <person name="Toyoda A."/>
            <person name="Nozaki H."/>
        </authorList>
    </citation>
    <scope>NUCLEOTIDE SEQUENCE</scope>
    <source>
        <strain evidence="3">NIES-3780</strain>
    </source>
</reference>
<name>A0A8J4FC28_9CHLO</name>
<sequence>DRLTQLAVQGLLQVDLPTLYGLQILASERHPSVMGLGKPKERFSLFSLANRCVTQMGKRLLRVWFLRPLVNLDIIRDRQDTLELLLRNSGELIPAFRGELKKLPDMQSLLQRLALAQQRPDLKALQQFQLCLQQLLRLRAAFEKQLVPELAAATTGMPDNEGFRAG</sequence>
<evidence type="ECO:0000313" key="3">
    <source>
        <dbReference type="EMBL" id="GIL64825.1"/>
    </source>
</evidence>
<dbReference type="InterPro" id="IPR007696">
    <property type="entry name" value="DNA_mismatch_repair_MutS_core"/>
</dbReference>
<dbReference type="GO" id="GO:0006298">
    <property type="term" value="P:mismatch repair"/>
    <property type="evidence" value="ECO:0007669"/>
    <property type="project" value="InterPro"/>
</dbReference>
<evidence type="ECO:0000313" key="4">
    <source>
        <dbReference type="Proteomes" id="UP000747399"/>
    </source>
</evidence>
<dbReference type="InterPro" id="IPR045076">
    <property type="entry name" value="MutS"/>
</dbReference>
<keyword evidence="4" id="KW-1185">Reference proteome</keyword>
<accession>A0A8J4FC28</accession>
<organism evidence="3 4">
    <name type="scientific">Volvox africanus</name>
    <dbReference type="NCBI Taxonomy" id="51714"/>
    <lineage>
        <taxon>Eukaryota</taxon>
        <taxon>Viridiplantae</taxon>
        <taxon>Chlorophyta</taxon>
        <taxon>core chlorophytes</taxon>
        <taxon>Chlorophyceae</taxon>
        <taxon>CS clade</taxon>
        <taxon>Chlamydomonadales</taxon>
        <taxon>Volvocaceae</taxon>
        <taxon>Volvox</taxon>
    </lineage>
</organism>
<dbReference type="InterPro" id="IPR036187">
    <property type="entry name" value="DNA_mismatch_repair_MutS_sf"/>
</dbReference>
<dbReference type="GO" id="GO:0051026">
    <property type="term" value="P:chiasma assembly"/>
    <property type="evidence" value="ECO:0007669"/>
    <property type="project" value="TreeGrafter"/>
</dbReference>
<dbReference type="Proteomes" id="UP000747399">
    <property type="component" value="Unassembled WGS sequence"/>
</dbReference>
<comment type="similarity">
    <text evidence="1">Belongs to the DNA mismatch repair MutS family.</text>
</comment>
<dbReference type="AlphaFoldDB" id="A0A8J4FC28"/>
<feature type="domain" description="DNA mismatch repair protein MutS core" evidence="2">
    <location>
        <begin position="18"/>
        <end position="143"/>
    </location>
</feature>
<dbReference type="PANTHER" id="PTHR11361:SF20">
    <property type="entry name" value="MUTS PROTEIN HOMOLOG 5"/>
    <property type="match status" value="1"/>
</dbReference>
<gene>
    <name evidence="3" type="ORF">Vafri_18654</name>
</gene>